<keyword evidence="3" id="KW-1003">Cell membrane</keyword>
<evidence type="ECO:0000313" key="12">
    <source>
        <dbReference type="Proteomes" id="UP000177894"/>
    </source>
</evidence>
<dbReference type="InterPro" id="IPR006665">
    <property type="entry name" value="OmpA-like"/>
</dbReference>
<dbReference type="Pfam" id="PF00691">
    <property type="entry name" value="OmpA"/>
    <property type="match status" value="1"/>
</dbReference>
<evidence type="ECO:0000256" key="2">
    <source>
        <dbReference type="ARBA" id="ARBA00008914"/>
    </source>
</evidence>
<protein>
    <submittedName>
        <fullName evidence="10">Flagellar motor protein MotB</fullName>
    </submittedName>
    <submittedName>
        <fullName evidence="11">Motility protein B</fullName>
    </submittedName>
</protein>
<dbReference type="Proteomes" id="UP000192478">
    <property type="component" value="Chromosome"/>
</dbReference>
<reference evidence="10 12" key="1">
    <citation type="submission" date="2016-10" db="EMBL/GenBank/DDBJ databases">
        <title>Complete Genome Sequence of Acetogen Clostridium formicoaceticum ATCC 27076.</title>
        <authorList>
            <person name="Bao T."/>
            <person name="Cheng C."/>
            <person name="Zhao J."/>
            <person name="Yang S.-T."/>
            <person name="Wang J."/>
            <person name="Wang M."/>
        </authorList>
    </citation>
    <scope>NUCLEOTIDE SEQUENCE [LARGE SCALE GENOMIC DNA]</scope>
    <source>
        <strain evidence="10 12">ATCC 27076</strain>
    </source>
</reference>
<comment type="similarity">
    <text evidence="2">Belongs to the MotB family.</text>
</comment>
<feature type="transmembrane region" description="Helical" evidence="8">
    <location>
        <begin position="21"/>
        <end position="39"/>
    </location>
</feature>
<dbReference type="RefSeq" id="WP_070970525.1">
    <property type="nucleotide sequence ID" value="NZ_CP017603.1"/>
</dbReference>
<dbReference type="SUPFAM" id="SSF103088">
    <property type="entry name" value="OmpA-like"/>
    <property type="match status" value="1"/>
</dbReference>
<evidence type="ECO:0000313" key="11">
    <source>
        <dbReference type="EMBL" id="ARE87854.1"/>
    </source>
</evidence>
<evidence type="ECO:0000259" key="9">
    <source>
        <dbReference type="PROSITE" id="PS51123"/>
    </source>
</evidence>
<dbReference type="InterPro" id="IPR050330">
    <property type="entry name" value="Bact_OuterMem_StrucFunc"/>
</dbReference>
<keyword evidence="10" id="KW-0282">Flagellum</keyword>
<dbReference type="PANTHER" id="PTHR30329:SF21">
    <property type="entry name" value="LIPOPROTEIN YIAD-RELATED"/>
    <property type="match status" value="1"/>
</dbReference>
<evidence type="ECO:0000256" key="8">
    <source>
        <dbReference type="SAM" id="Phobius"/>
    </source>
</evidence>
<evidence type="ECO:0000256" key="4">
    <source>
        <dbReference type="ARBA" id="ARBA00022692"/>
    </source>
</evidence>
<dbReference type="EMBL" id="CP017603">
    <property type="protein sequence ID" value="AOY77311.1"/>
    <property type="molecule type" value="Genomic_DNA"/>
</dbReference>
<feature type="domain" description="OmpA-like" evidence="9">
    <location>
        <begin position="118"/>
        <end position="243"/>
    </location>
</feature>
<keyword evidence="5 8" id="KW-1133">Transmembrane helix</keyword>
<organism evidence="11 13">
    <name type="scientific">Clostridium formicaceticum</name>
    <dbReference type="NCBI Taxonomy" id="1497"/>
    <lineage>
        <taxon>Bacteria</taxon>
        <taxon>Bacillati</taxon>
        <taxon>Bacillota</taxon>
        <taxon>Clostridia</taxon>
        <taxon>Eubacteriales</taxon>
        <taxon>Clostridiaceae</taxon>
        <taxon>Clostridium</taxon>
    </lineage>
</organism>
<evidence type="ECO:0000313" key="13">
    <source>
        <dbReference type="Proteomes" id="UP000192478"/>
    </source>
</evidence>
<keyword evidence="10" id="KW-0969">Cilium</keyword>
<comment type="subcellular location">
    <subcellularLocation>
        <location evidence="1">Cell membrane</location>
        <topology evidence="1">Single-pass membrane protein</topology>
    </subcellularLocation>
</comment>
<dbReference type="Pfam" id="PF13677">
    <property type="entry name" value="MotB_plug"/>
    <property type="match status" value="1"/>
</dbReference>
<accession>A0AAC9WGI7</accession>
<evidence type="ECO:0000256" key="5">
    <source>
        <dbReference type="ARBA" id="ARBA00022989"/>
    </source>
</evidence>
<sequence>MARKSRSEDSAPKGSPEWMTTYGDMVTLLLCFFILLFSFSEIDVKKFEAIIQSFQGSLGVLDAGKTIEPSDYIFSAYDEDLTTKQLEELEDFRKLQERLEAFLEDKELEGNVLVTMETRGLVLRFQDNVLFDSGKAIIKEDSKEILAAIAEFLEELEFQEKFVNVEGHTDTDPLRPNAKYETNWELSVARAANVVRFLIEEIGLQPARFSASGYGEYQPVASNDTQENKAKNRRVDIVILKSELTTSAPYNL</sequence>
<dbReference type="AlphaFoldDB" id="A0AAC9WGI7"/>
<evidence type="ECO:0000256" key="6">
    <source>
        <dbReference type="ARBA" id="ARBA00023136"/>
    </source>
</evidence>
<dbReference type="PROSITE" id="PS51123">
    <property type="entry name" value="OMPA_2"/>
    <property type="match status" value="1"/>
</dbReference>
<keyword evidence="4 8" id="KW-0812">Transmembrane</keyword>
<proteinExistence type="inferred from homology"/>
<evidence type="ECO:0000256" key="7">
    <source>
        <dbReference type="PROSITE-ProRule" id="PRU00473"/>
    </source>
</evidence>
<dbReference type="GO" id="GO:0005886">
    <property type="term" value="C:plasma membrane"/>
    <property type="evidence" value="ECO:0007669"/>
    <property type="project" value="UniProtKB-SubCell"/>
</dbReference>
<dbReference type="KEGG" id="cfm:BJL90_16520"/>
<gene>
    <name evidence="11" type="primary">motB_2</name>
    <name evidence="10" type="ORF">BJL90_16520</name>
    <name evidence="11" type="ORF">CLFO_22540</name>
</gene>
<dbReference type="PANTHER" id="PTHR30329">
    <property type="entry name" value="STATOR ELEMENT OF FLAGELLAR MOTOR COMPLEX"/>
    <property type="match status" value="1"/>
</dbReference>
<name>A0AAC9WGI7_9CLOT</name>
<dbReference type="InterPro" id="IPR036737">
    <property type="entry name" value="OmpA-like_sf"/>
</dbReference>
<evidence type="ECO:0000313" key="10">
    <source>
        <dbReference type="EMBL" id="AOY77311.1"/>
    </source>
</evidence>
<evidence type="ECO:0000256" key="1">
    <source>
        <dbReference type="ARBA" id="ARBA00004162"/>
    </source>
</evidence>
<reference evidence="11 13" key="2">
    <citation type="submission" date="2017-03" db="EMBL/GenBank/DDBJ databases">
        <title>Complete sequence of Clostridium formicaceticum DSM 92.</title>
        <authorList>
            <person name="Poehlein A."/>
            <person name="Karl M."/>
            <person name="Bengelsdorf F.R."/>
            <person name="Duerre P."/>
            <person name="Daniel R."/>
        </authorList>
    </citation>
    <scope>NUCLEOTIDE SEQUENCE [LARGE SCALE GENOMIC DNA]</scope>
    <source>
        <strain evidence="11 13">DSM 92</strain>
    </source>
</reference>
<keyword evidence="10" id="KW-0966">Cell projection</keyword>
<dbReference type="EMBL" id="CP020559">
    <property type="protein sequence ID" value="ARE87854.1"/>
    <property type="molecule type" value="Genomic_DNA"/>
</dbReference>
<dbReference type="Proteomes" id="UP000177894">
    <property type="component" value="Chromosome"/>
</dbReference>
<dbReference type="Gene3D" id="3.30.1330.60">
    <property type="entry name" value="OmpA-like domain"/>
    <property type="match status" value="1"/>
</dbReference>
<evidence type="ECO:0000256" key="3">
    <source>
        <dbReference type="ARBA" id="ARBA00022475"/>
    </source>
</evidence>
<dbReference type="InterPro" id="IPR025713">
    <property type="entry name" value="MotB-like_N_dom"/>
</dbReference>
<keyword evidence="6 7" id="KW-0472">Membrane</keyword>
<dbReference type="CDD" id="cd07185">
    <property type="entry name" value="OmpA_C-like"/>
    <property type="match status" value="1"/>
</dbReference>
<keyword evidence="12" id="KW-1185">Reference proteome</keyword>